<evidence type="ECO:0000313" key="1">
    <source>
        <dbReference type="EMBL" id="MET1254596.1"/>
    </source>
</evidence>
<dbReference type="Proteomes" id="UP001548189">
    <property type="component" value="Unassembled WGS sequence"/>
</dbReference>
<accession>A0ABV2BRM1</accession>
<sequence>MFQLFEMIVAIVFISIVASLIREWIKHRQPEPIDLKPLEDRITRLESLEERIKVLEAIVTDKGYDLKSQINNL</sequence>
<name>A0ABV2BRM1_9GAMM</name>
<keyword evidence="2" id="KW-1185">Reference proteome</keyword>
<dbReference type="EMBL" id="JBEVCJ010000004">
    <property type="protein sequence ID" value="MET1254596.1"/>
    <property type="molecule type" value="Genomic_DNA"/>
</dbReference>
<proteinExistence type="predicted"/>
<comment type="caution">
    <text evidence="1">The sequence shown here is derived from an EMBL/GenBank/DDBJ whole genome shotgun (WGS) entry which is preliminary data.</text>
</comment>
<reference evidence="1 2" key="1">
    <citation type="submission" date="2024-06" db="EMBL/GenBank/DDBJ databases">
        <authorList>
            <person name="Li F."/>
        </authorList>
    </citation>
    <scope>NUCLEOTIDE SEQUENCE [LARGE SCALE GENOMIC DNA]</scope>
    <source>
        <strain evidence="1 2">GXAS 311</strain>
    </source>
</reference>
<evidence type="ECO:0000313" key="2">
    <source>
        <dbReference type="Proteomes" id="UP001548189"/>
    </source>
</evidence>
<organism evidence="1 2">
    <name type="scientific">Aliikangiella maris</name>
    <dbReference type="NCBI Taxonomy" id="3162458"/>
    <lineage>
        <taxon>Bacteria</taxon>
        <taxon>Pseudomonadati</taxon>
        <taxon>Pseudomonadota</taxon>
        <taxon>Gammaproteobacteria</taxon>
        <taxon>Oceanospirillales</taxon>
        <taxon>Pleioneaceae</taxon>
        <taxon>Aliikangiella</taxon>
    </lineage>
</organism>
<protein>
    <submittedName>
        <fullName evidence="1">Uncharacterized protein</fullName>
    </submittedName>
</protein>
<gene>
    <name evidence="1" type="ORF">ABVT43_05600</name>
</gene>